<sequence>MSTPEMAGTLLNHTVHADYELATQTGTETFISLRPNLQTKLDILQTQLLATLKEVADAQYLAELWEDRILDAQEQLEMMILDKETAEERAEAAEAEVENLKEQLAIVQVELNVLKEANSASASIGVDDILHRQLDKEKNILKDALLRLRDVAEEMDHEHRTRITELEGELIDGMALQVKYETTGLALVNAELRIDDLETQLDDVLDTEEIVLHLTERNIILHQDIQEMRITIEELETLRCLDDELEENHVDTERALVEELELKDIEIREHVNRAGALKDACADLDRTIRQFRKRVLQLQSEVQTLRIKLEIAESNVHDITQKSAAVMALNFRLQSSVYNHQATMIELELWKMDAREGKELLDIVQPYLPQIYVDTDENATRCYLLFQRLGNKADLIANTITLNNGLPESLKGSVSDELIGVCNMRGRIYALSILCQRFAAIIRRCDVDSFLKFGRLYPEFAPAERKIDLYIDSLMKDELDRIECVDDIVKLTTQFGYLVETYFDGFELDLAQREIGYIVSFDSDLDLFAASIGFCKTLVTSLVQDEETILDLEEYDIEIELSQPLQRLMEQYAVAKALSQQLVQRMKNILGGSTALGEHLVPKLKALSHSVAKLANFSLFFAQQIMPHLDDVRANNTPFELMTIMSCVKQSVLATVTRNINPWRNAWEPISQSVAQLVQEEKGLLRSMMEHDNVIQISGISPWTARVEQVKGSIKDVVTSNLEAKRQLVQLNGRIRYLELLTAQKDRKMQELVVKNTCMRHRVELVKKQAEAIREQDGIIVEAKRTQRALQEALDQVGAIWMQTQKSFIGS</sequence>
<evidence type="ECO:0000313" key="5">
    <source>
        <dbReference type="Proteomes" id="UP000636479"/>
    </source>
</evidence>
<evidence type="ECO:0000256" key="1">
    <source>
        <dbReference type="ARBA" id="ARBA00023054"/>
    </source>
</evidence>
<dbReference type="Proteomes" id="UP000636479">
    <property type="component" value="Unassembled WGS sequence"/>
</dbReference>
<dbReference type="PANTHER" id="PTHR23160:SF19">
    <property type="entry name" value="MYOSIN HEAVY CHAIN-RELATED PROTEIN"/>
    <property type="match status" value="1"/>
</dbReference>
<reference evidence="4" key="1">
    <citation type="submission" date="2020-05" db="EMBL/GenBank/DDBJ databases">
        <title>Mycena genomes resolve the evolution of fungal bioluminescence.</title>
        <authorList>
            <person name="Tsai I.J."/>
        </authorList>
    </citation>
    <scope>NUCLEOTIDE SEQUENCE</scope>
    <source>
        <strain evidence="4">171206Taipei</strain>
    </source>
</reference>
<accession>A0A8H6W924</accession>
<feature type="domain" description="Dynein associated protein" evidence="3">
    <location>
        <begin position="298"/>
        <end position="586"/>
    </location>
</feature>
<dbReference type="EMBL" id="JACAZF010000004">
    <property type="protein sequence ID" value="KAF7307576.1"/>
    <property type="molecule type" value="Genomic_DNA"/>
</dbReference>
<evidence type="ECO:0000259" key="3">
    <source>
        <dbReference type="Pfam" id="PF12455"/>
    </source>
</evidence>
<gene>
    <name evidence="4" type="ORF">MIND_00552400</name>
</gene>
<comment type="caution">
    <text evidence="4">The sequence shown here is derived from an EMBL/GenBank/DDBJ whole genome shotgun (WGS) entry which is preliminary data.</text>
</comment>
<protein>
    <submittedName>
        <fullName evidence="4">CAP-Gly domain-containing protein</fullName>
    </submittedName>
</protein>
<dbReference type="GeneID" id="59344819"/>
<name>A0A8H6W924_9AGAR</name>
<dbReference type="Pfam" id="PF12455">
    <property type="entry name" value="Dynactin"/>
    <property type="match status" value="1"/>
</dbReference>
<dbReference type="AlphaFoldDB" id="A0A8H6W924"/>
<feature type="coiled-coil region" evidence="2">
    <location>
        <begin position="281"/>
        <end position="322"/>
    </location>
</feature>
<keyword evidence="5" id="KW-1185">Reference proteome</keyword>
<dbReference type="RefSeq" id="XP_037222595.1">
    <property type="nucleotide sequence ID" value="XM_037362303.1"/>
</dbReference>
<evidence type="ECO:0000313" key="4">
    <source>
        <dbReference type="EMBL" id="KAF7307576.1"/>
    </source>
</evidence>
<keyword evidence="1 2" id="KW-0175">Coiled coil</keyword>
<dbReference type="OrthoDB" id="2130750at2759"/>
<dbReference type="PANTHER" id="PTHR23160">
    <property type="entry name" value="SYNAPTONEMAL COMPLEX PROTEIN-RELATED"/>
    <property type="match status" value="1"/>
</dbReference>
<evidence type="ECO:0000256" key="2">
    <source>
        <dbReference type="SAM" id="Coils"/>
    </source>
</evidence>
<feature type="coiled-coil region" evidence="2">
    <location>
        <begin position="69"/>
        <end position="154"/>
    </location>
</feature>
<dbReference type="InterPro" id="IPR022157">
    <property type="entry name" value="Dynactin"/>
</dbReference>
<proteinExistence type="predicted"/>
<organism evidence="4 5">
    <name type="scientific">Mycena indigotica</name>
    <dbReference type="NCBI Taxonomy" id="2126181"/>
    <lineage>
        <taxon>Eukaryota</taxon>
        <taxon>Fungi</taxon>
        <taxon>Dikarya</taxon>
        <taxon>Basidiomycota</taxon>
        <taxon>Agaricomycotina</taxon>
        <taxon>Agaricomycetes</taxon>
        <taxon>Agaricomycetidae</taxon>
        <taxon>Agaricales</taxon>
        <taxon>Marasmiineae</taxon>
        <taxon>Mycenaceae</taxon>
        <taxon>Mycena</taxon>
    </lineage>
</organism>